<accession>A0A6M3X4B2</accession>
<name>A0A6M3X4B2_9ZZZZ</name>
<dbReference type="Pfam" id="PF08139">
    <property type="entry name" value="LPAM_1"/>
    <property type="match status" value="1"/>
</dbReference>
<keyword evidence="1" id="KW-0732">Signal</keyword>
<reference evidence="2" key="1">
    <citation type="submission" date="2020-03" db="EMBL/GenBank/DDBJ databases">
        <title>The deep terrestrial virosphere.</title>
        <authorList>
            <person name="Holmfeldt K."/>
            <person name="Nilsson E."/>
            <person name="Simone D."/>
            <person name="Lopez-Fernandez M."/>
            <person name="Wu X."/>
            <person name="de Brujin I."/>
            <person name="Lundin D."/>
            <person name="Andersson A."/>
            <person name="Bertilsson S."/>
            <person name="Dopson M."/>
        </authorList>
    </citation>
    <scope>NUCLEOTIDE SEQUENCE</scope>
    <source>
        <strain evidence="2">MM171A03450</strain>
    </source>
</reference>
<evidence type="ECO:0000313" key="2">
    <source>
        <dbReference type="EMBL" id="QJH92542.1"/>
    </source>
</evidence>
<dbReference type="AlphaFoldDB" id="A0A6M3X4B2"/>
<protein>
    <submittedName>
        <fullName evidence="2">Uncharacterized protein</fullName>
    </submittedName>
</protein>
<dbReference type="EMBL" id="MT143899">
    <property type="protein sequence ID" value="QJH92542.1"/>
    <property type="molecule type" value="Genomic_DNA"/>
</dbReference>
<evidence type="ECO:0000256" key="1">
    <source>
        <dbReference type="ARBA" id="ARBA00022729"/>
    </source>
</evidence>
<gene>
    <name evidence="2" type="ORF">MM171A03450_0002</name>
</gene>
<organism evidence="2">
    <name type="scientific">viral metagenome</name>
    <dbReference type="NCBI Taxonomy" id="1070528"/>
    <lineage>
        <taxon>unclassified sequences</taxon>
        <taxon>metagenomes</taxon>
        <taxon>organismal metagenomes</taxon>
    </lineage>
</organism>
<dbReference type="PROSITE" id="PS51257">
    <property type="entry name" value="PROKAR_LIPOPROTEIN"/>
    <property type="match status" value="1"/>
</dbReference>
<proteinExistence type="predicted"/>
<sequence length="96" mass="10995">MKKIVMILVLILALSGCTPRFTIPDEPIYKEFSIIQLQDGICMENADFVIFQSNVDKLWTHKNELRKLLEDIQSGMTAVEVDSDKVVAVWEIKPDK</sequence>
<dbReference type="InterPro" id="IPR012640">
    <property type="entry name" value="Membr_lipoprot_lipid_attach_CS"/>
</dbReference>